<dbReference type="Proteomes" id="UP000570595">
    <property type="component" value="Unassembled WGS sequence"/>
</dbReference>
<evidence type="ECO:0000313" key="3">
    <source>
        <dbReference type="Proteomes" id="UP000570595"/>
    </source>
</evidence>
<evidence type="ECO:0000313" key="2">
    <source>
        <dbReference type="EMBL" id="KAF4659994.1"/>
    </source>
</evidence>
<evidence type="ECO:0000256" key="1">
    <source>
        <dbReference type="SAM" id="SignalP"/>
    </source>
</evidence>
<feature type="chain" id="PRO_5029633480" evidence="1">
    <location>
        <begin position="24"/>
        <end position="491"/>
    </location>
</feature>
<name>A0A7J6LL46_PEROL</name>
<organism evidence="2 3">
    <name type="scientific">Perkinsus olseni</name>
    <name type="common">Perkinsus atlanticus</name>
    <dbReference type="NCBI Taxonomy" id="32597"/>
    <lineage>
        <taxon>Eukaryota</taxon>
        <taxon>Sar</taxon>
        <taxon>Alveolata</taxon>
        <taxon>Perkinsozoa</taxon>
        <taxon>Perkinsea</taxon>
        <taxon>Perkinsida</taxon>
        <taxon>Perkinsidae</taxon>
        <taxon>Perkinsus</taxon>
    </lineage>
</organism>
<accession>A0A7J6LL46</accession>
<reference evidence="2 3" key="1">
    <citation type="submission" date="2020-04" db="EMBL/GenBank/DDBJ databases">
        <title>Perkinsus olseni comparative genomics.</title>
        <authorList>
            <person name="Bogema D.R."/>
        </authorList>
    </citation>
    <scope>NUCLEOTIDE SEQUENCE [LARGE SCALE GENOMIC DNA]</scope>
    <source>
        <strain evidence="2">ATCC PRA-179</strain>
    </source>
</reference>
<dbReference type="SUPFAM" id="SSF53335">
    <property type="entry name" value="S-adenosyl-L-methionine-dependent methyltransferases"/>
    <property type="match status" value="1"/>
</dbReference>
<sequence>MLLRSITILAQCLLLHPQHSVRALTPHFLPPTVSSCSCQADPNAQQLYAFRSALEELRLVDPQLRSAEVHELCKIGYPIIFQGLYLPPDDSEDRMLLLNEATCYEGLMNMAVVCSQSEALRLQRHRRGIEELDLEELNRTSNSATTLMDIAIRFGDYHLSCCHAGAYQDPVDREDWPFSLEEVLENMLSILESKDQWLLLPPLKERPGDSCGVGRSVSEAWVSRMRFWLHWARGVESEAHFWREKLNSTDVEIAEWIRTGGIRWNHDEQGICDYVQKWRDGDTEHNKLESMRILNAGSGPLTPTYQDCEIEFSGDRRIMVRIPVDSADALGRYYASIIDSLQLAPLSRPPMTCAVEELWRCYPANYFAVTHMVNALDHSYDPMAGLRHLLHVTAPGGYVLLRHAENEGVPGGFRFGLHQWAFTVDSRGHFIIWNPSGRIDATDALKEVAVVEAELRTHPSGNSRLRVDVPKPVSLLMTELAPKTEAPQLDF</sequence>
<gene>
    <name evidence="2" type="ORF">FOZ61_004333</name>
</gene>
<dbReference type="AlphaFoldDB" id="A0A7J6LL46"/>
<proteinExistence type="predicted"/>
<comment type="caution">
    <text evidence="2">The sequence shown here is derived from an EMBL/GenBank/DDBJ whole genome shotgun (WGS) entry which is preliminary data.</text>
</comment>
<dbReference type="EMBL" id="JABAHT010000248">
    <property type="protein sequence ID" value="KAF4659994.1"/>
    <property type="molecule type" value="Genomic_DNA"/>
</dbReference>
<feature type="signal peptide" evidence="1">
    <location>
        <begin position="1"/>
        <end position="23"/>
    </location>
</feature>
<keyword evidence="1" id="KW-0732">Signal</keyword>
<protein>
    <submittedName>
        <fullName evidence="2">Uncharacterized protein</fullName>
    </submittedName>
</protein>
<dbReference type="OrthoDB" id="412804at2759"/>
<dbReference type="InterPro" id="IPR029063">
    <property type="entry name" value="SAM-dependent_MTases_sf"/>
</dbReference>